<dbReference type="Proteomes" id="UP000226357">
    <property type="component" value="Unassembled WGS sequence"/>
</dbReference>
<dbReference type="CDD" id="cd00077">
    <property type="entry name" value="HDc"/>
    <property type="match status" value="1"/>
</dbReference>
<accession>A0AA44Q7V7</accession>
<proteinExistence type="predicted"/>
<dbReference type="InterPro" id="IPR006674">
    <property type="entry name" value="HD_domain"/>
</dbReference>
<dbReference type="EMBL" id="NVBO01000277">
    <property type="protein sequence ID" value="PFR92609.1"/>
    <property type="molecule type" value="Genomic_DNA"/>
</dbReference>
<dbReference type="RefSeq" id="WP_098523725.1">
    <property type="nucleotide sequence ID" value="NZ_NUYJ01000137.1"/>
</dbReference>
<dbReference type="NCBIfam" id="TIGR00277">
    <property type="entry name" value="HDIG"/>
    <property type="match status" value="1"/>
</dbReference>
<protein>
    <submittedName>
        <fullName evidence="2">Phosphohydrolase</fullName>
    </submittedName>
</protein>
<reference evidence="2 3" key="1">
    <citation type="submission" date="2017-09" db="EMBL/GenBank/DDBJ databases">
        <title>Large-scale bioinformatics analysis of Bacillus genomes uncovers conserved roles of natural products in bacterial physiology.</title>
        <authorList>
            <consortium name="Agbiome Team Llc"/>
            <person name="Bleich R.M."/>
            <person name="Grubbs K.J."/>
            <person name="Santa Maria K.C."/>
            <person name="Allen S.E."/>
            <person name="Farag S."/>
            <person name="Shank E.A."/>
            <person name="Bowers A."/>
        </authorList>
    </citation>
    <scope>NUCLEOTIDE SEQUENCE [LARGE SCALE GENOMIC DNA]</scope>
    <source>
        <strain evidence="2 3">AFS067272</strain>
    </source>
</reference>
<evidence type="ECO:0000313" key="2">
    <source>
        <dbReference type="EMBL" id="PFR92609.1"/>
    </source>
</evidence>
<dbReference type="SMART" id="SM00471">
    <property type="entry name" value="HDc"/>
    <property type="match status" value="1"/>
</dbReference>
<dbReference type="SUPFAM" id="SSF109604">
    <property type="entry name" value="HD-domain/PDEase-like"/>
    <property type="match status" value="1"/>
</dbReference>
<comment type="caution">
    <text evidence="2">The sequence shown here is derived from an EMBL/GenBank/DDBJ whole genome shotgun (WGS) entry which is preliminary data.</text>
</comment>
<dbReference type="AlphaFoldDB" id="A0AA44Q7V7"/>
<evidence type="ECO:0000259" key="1">
    <source>
        <dbReference type="SMART" id="SM00471"/>
    </source>
</evidence>
<organism evidence="2 3">
    <name type="scientific">Bacillus cereus</name>
    <dbReference type="NCBI Taxonomy" id="1396"/>
    <lineage>
        <taxon>Bacteria</taxon>
        <taxon>Bacillati</taxon>
        <taxon>Bacillota</taxon>
        <taxon>Bacilli</taxon>
        <taxon>Bacillales</taxon>
        <taxon>Bacillaceae</taxon>
        <taxon>Bacillus</taxon>
        <taxon>Bacillus cereus group</taxon>
    </lineage>
</organism>
<dbReference type="InterPro" id="IPR006675">
    <property type="entry name" value="HDIG_dom"/>
</dbReference>
<feature type="domain" description="HD/PDEase" evidence="1">
    <location>
        <begin position="21"/>
        <end position="160"/>
    </location>
</feature>
<name>A0AA44Q7V7_BACCE</name>
<gene>
    <name evidence="2" type="ORF">COK38_22395</name>
</gene>
<evidence type="ECO:0000313" key="3">
    <source>
        <dbReference type="Proteomes" id="UP000226357"/>
    </source>
</evidence>
<dbReference type="Pfam" id="PF01966">
    <property type="entry name" value="HD"/>
    <property type="match status" value="1"/>
</dbReference>
<sequence length="213" mass="24528">MEYIMDRVYARELLERAYKQNSGPWYKHSIHVAQATENIILEFMKQGYDVNHDLAYNAGLLHDIGRYKGFTKSVIHSYDGYMYLEQLGFRGNAIKCVTHSFPCGNKDIEVAAAWELVPLNMKVKLIEILNENSNYDLYDKVITLCDALADDKGFTTLEKRLISVGLRHGTNAHTSSHWKGFYKIKKEIEALLGISVYRFLPGVEESIYTDIQY</sequence>
<dbReference type="InterPro" id="IPR003607">
    <property type="entry name" value="HD/PDEase_dom"/>
</dbReference>
<dbReference type="Gene3D" id="1.10.3210.10">
    <property type="entry name" value="Hypothetical protein af1432"/>
    <property type="match status" value="1"/>
</dbReference>